<dbReference type="Gene3D" id="1.10.357.10">
    <property type="entry name" value="Tetracycline Repressor, domain 2"/>
    <property type="match status" value="1"/>
</dbReference>
<evidence type="ECO:0000256" key="3">
    <source>
        <dbReference type="ARBA" id="ARBA00023163"/>
    </source>
</evidence>
<feature type="DNA-binding region" description="H-T-H motif" evidence="4">
    <location>
        <begin position="27"/>
        <end position="46"/>
    </location>
</feature>
<dbReference type="EMBL" id="WMEQ01000011">
    <property type="protein sequence ID" value="MYL34712.1"/>
    <property type="molecule type" value="Genomic_DNA"/>
</dbReference>
<organism evidence="6 7">
    <name type="scientific">Pontibacillus yanchengensis</name>
    <dbReference type="NCBI Taxonomy" id="462910"/>
    <lineage>
        <taxon>Bacteria</taxon>
        <taxon>Bacillati</taxon>
        <taxon>Bacillota</taxon>
        <taxon>Bacilli</taxon>
        <taxon>Bacillales</taxon>
        <taxon>Bacillaceae</taxon>
        <taxon>Pontibacillus</taxon>
    </lineage>
</organism>
<reference evidence="6 7" key="1">
    <citation type="submission" date="2019-11" db="EMBL/GenBank/DDBJ databases">
        <title>Genome sequences of 17 halophilic strains isolated from different environments.</title>
        <authorList>
            <person name="Furrow R.E."/>
        </authorList>
    </citation>
    <scope>NUCLEOTIDE SEQUENCE [LARGE SCALE GENOMIC DNA]</scope>
    <source>
        <strain evidence="6 7">22514_16_FS</strain>
    </source>
</reference>
<dbReference type="PANTHER" id="PTHR47506:SF1">
    <property type="entry name" value="HTH-TYPE TRANSCRIPTIONAL REGULATOR YJDC"/>
    <property type="match status" value="1"/>
</dbReference>
<proteinExistence type="predicted"/>
<comment type="caution">
    <text evidence="6">The sequence shown here is derived from an EMBL/GenBank/DDBJ whole genome shotgun (WGS) entry which is preliminary data.</text>
</comment>
<dbReference type="Proteomes" id="UP000468638">
    <property type="component" value="Unassembled WGS sequence"/>
</dbReference>
<dbReference type="InterPro" id="IPR036271">
    <property type="entry name" value="Tet_transcr_reg_TetR-rel_C_sf"/>
</dbReference>
<dbReference type="PRINTS" id="PR00455">
    <property type="entry name" value="HTHTETR"/>
</dbReference>
<evidence type="ECO:0000256" key="1">
    <source>
        <dbReference type="ARBA" id="ARBA00023015"/>
    </source>
</evidence>
<keyword evidence="1" id="KW-0805">Transcription regulation</keyword>
<dbReference type="PANTHER" id="PTHR47506">
    <property type="entry name" value="TRANSCRIPTIONAL REGULATORY PROTEIN"/>
    <property type="match status" value="1"/>
</dbReference>
<dbReference type="InterPro" id="IPR009057">
    <property type="entry name" value="Homeodomain-like_sf"/>
</dbReference>
<name>A0A6I5A293_9BACI</name>
<dbReference type="InterPro" id="IPR001647">
    <property type="entry name" value="HTH_TetR"/>
</dbReference>
<sequence>MPLSEKRKQLLNVAEQLFYDYGFHGVGLKQIIKEANVATMTLYNHFSSKDRLVEESIKNRAERYWSYLNASLEKLTESPFISIVQQHGKFLRDVSPQGCMFLRAVEVYSGTDNNITQIARDHKMKVLHFFEELAISNEINDYKNFAYQFMLIIEGATSMTQVTNSTQATDHAITMTNMLLNQY</sequence>
<dbReference type="SUPFAM" id="SSF48498">
    <property type="entry name" value="Tetracyclin repressor-like, C-terminal domain"/>
    <property type="match status" value="1"/>
</dbReference>
<evidence type="ECO:0000313" key="6">
    <source>
        <dbReference type="EMBL" id="MYL34712.1"/>
    </source>
</evidence>
<evidence type="ECO:0000259" key="5">
    <source>
        <dbReference type="PROSITE" id="PS50977"/>
    </source>
</evidence>
<protein>
    <submittedName>
        <fullName evidence="6">TetR family transcriptional regulator</fullName>
    </submittedName>
</protein>
<dbReference type="AlphaFoldDB" id="A0A6I5A293"/>
<dbReference type="PROSITE" id="PS50977">
    <property type="entry name" value="HTH_TETR_2"/>
    <property type="match status" value="1"/>
</dbReference>
<evidence type="ECO:0000256" key="2">
    <source>
        <dbReference type="ARBA" id="ARBA00023125"/>
    </source>
</evidence>
<keyword evidence="3" id="KW-0804">Transcription</keyword>
<evidence type="ECO:0000313" key="7">
    <source>
        <dbReference type="Proteomes" id="UP000468638"/>
    </source>
</evidence>
<dbReference type="SUPFAM" id="SSF46689">
    <property type="entry name" value="Homeodomain-like"/>
    <property type="match status" value="1"/>
</dbReference>
<dbReference type="OrthoDB" id="116240at2"/>
<evidence type="ECO:0000256" key="4">
    <source>
        <dbReference type="PROSITE-ProRule" id="PRU00335"/>
    </source>
</evidence>
<keyword evidence="2 4" id="KW-0238">DNA-binding</keyword>
<dbReference type="GO" id="GO:0003677">
    <property type="term" value="F:DNA binding"/>
    <property type="evidence" value="ECO:0007669"/>
    <property type="project" value="UniProtKB-UniRule"/>
</dbReference>
<accession>A0A6I5A293</accession>
<gene>
    <name evidence="6" type="ORF">GLW05_14040</name>
</gene>
<feature type="domain" description="HTH tetR-type" evidence="5">
    <location>
        <begin position="4"/>
        <end position="64"/>
    </location>
</feature>
<dbReference type="Pfam" id="PF00440">
    <property type="entry name" value="TetR_N"/>
    <property type="match status" value="1"/>
</dbReference>